<feature type="transmembrane region" description="Helical" evidence="1">
    <location>
        <begin position="262"/>
        <end position="283"/>
    </location>
</feature>
<keyword evidence="1" id="KW-0472">Membrane</keyword>
<dbReference type="EMBL" id="JAKZGP010000016">
    <property type="protein sequence ID" value="MCH7409402.1"/>
    <property type="molecule type" value="Genomic_DNA"/>
</dbReference>
<keyword evidence="2" id="KW-0732">Signal</keyword>
<feature type="transmembrane region" description="Helical" evidence="1">
    <location>
        <begin position="205"/>
        <end position="225"/>
    </location>
</feature>
<comment type="caution">
    <text evidence="3">The sequence shown here is derived from an EMBL/GenBank/DDBJ whole genome shotgun (WGS) entry which is preliminary data.</text>
</comment>
<reference evidence="3" key="1">
    <citation type="submission" date="2022-03" db="EMBL/GenBank/DDBJ databases">
        <title>De novo assembled genomes of Belliella spp. (Cyclobacteriaceae) strains.</title>
        <authorList>
            <person name="Szabo A."/>
            <person name="Korponai K."/>
            <person name="Felfoldi T."/>
        </authorList>
    </citation>
    <scope>NUCLEOTIDE SEQUENCE</scope>
    <source>
        <strain evidence="3">DSM 111904</strain>
    </source>
</reference>
<keyword evidence="1" id="KW-1133">Transmembrane helix</keyword>
<protein>
    <submittedName>
        <fullName evidence="3">Uncharacterized protein</fullName>
    </submittedName>
</protein>
<evidence type="ECO:0000256" key="2">
    <source>
        <dbReference type="SAM" id="SignalP"/>
    </source>
</evidence>
<feature type="transmembrane region" description="Helical" evidence="1">
    <location>
        <begin position="182"/>
        <end position="199"/>
    </location>
</feature>
<gene>
    <name evidence="3" type="ORF">MM239_08355</name>
</gene>
<feature type="transmembrane region" description="Helical" evidence="1">
    <location>
        <begin position="295"/>
        <end position="315"/>
    </location>
</feature>
<feature type="transmembrane region" description="Helical" evidence="1">
    <location>
        <begin position="237"/>
        <end position="256"/>
    </location>
</feature>
<dbReference type="Proteomes" id="UP001165489">
    <property type="component" value="Unassembled WGS sequence"/>
</dbReference>
<feature type="signal peptide" evidence="2">
    <location>
        <begin position="1"/>
        <end position="24"/>
    </location>
</feature>
<evidence type="ECO:0000256" key="1">
    <source>
        <dbReference type="SAM" id="Phobius"/>
    </source>
</evidence>
<keyword evidence="1" id="KW-0812">Transmembrane</keyword>
<evidence type="ECO:0000313" key="4">
    <source>
        <dbReference type="Proteomes" id="UP001165489"/>
    </source>
</evidence>
<name>A0ABS9UZ16_9BACT</name>
<evidence type="ECO:0000313" key="3">
    <source>
        <dbReference type="EMBL" id="MCH7409402.1"/>
    </source>
</evidence>
<keyword evidence="4" id="KW-1185">Reference proteome</keyword>
<feature type="transmembrane region" description="Helical" evidence="1">
    <location>
        <begin position="142"/>
        <end position="161"/>
    </location>
</feature>
<dbReference type="RefSeq" id="WP_241347749.1">
    <property type="nucleotide sequence ID" value="NZ_JAKZGP010000016.1"/>
</dbReference>
<accession>A0ABS9UZ16</accession>
<organism evidence="3 4">
    <name type="scientific">Belliella filtrata</name>
    <dbReference type="NCBI Taxonomy" id="2923435"/>
    <lineage>
        <taxon>Bacteria</taxon>
        <taxon>Pseudomonadati</taxon>
        <taxon>Bacteroidota</taxon>
        <taxon>Cytophagia</taxon>
        <taxon>Cytophagales</taxon>
        <taxon>Cyclobacteriaceae</taxon>
        <taxon>Belliella</taxon>
    </lineage>
</organism>
<proteinExistence type="predicted"/>
<feature type="chain" id="PRO_5047410316" evidence="2">
    <location>
        <begin position="25"/>
        <end position="461"/>
    </location>
</feature>
<feature type="transmembrane region" description="Helical" evidence="1">
    <location>
        <begin position="355"/>
        <end position="374"/>
    </location>
</feature>
<sequence>MKTTLKLILLLAIFCITANFSVQSQGIYTARGYWEESNKPTYKQIKHKQAVGDTLEAEELDYLNDFELFLSNYYNKMSSEEQDLYQKMKTQWDRESNKGSSVIYPADQSNDFEWRGRDRLVSIGYGIWYGASLVSLFEIDNAGVVGIPMITGGLWALGPLINPKKFEGIDRSVIRANNSGRLLGLVYGGSLGLLVAGNSSDEGKIAFIGSTIGSIGLGEYAFQLQKKKRYSEGHIEIMRHHGLLGSYVGLSAIAAGDGDQGWVYGLASLLGGATGLYVGNIASRKYPYTKGDGRYAINMSNVSVGLGFAIANEIAYSGSEGSGLALIPAGFGVLGTYLGQRKTQGVNLSAKQGSTINYASTGAALVGVGIAALAESESATVYLALGSSFALITQELLFHKYKNENLRFQGNIGKTEKKNLKYNLEVNPENYFLNQQLQAKANNFSNYAQLSSPIVNLNFTF</sequence>
<feature type="transmembrane region" description="Helical" evidence="1">
    <location>
        <begin position="380"/>
        <end position="398"/>
    </location>
</feature>
<feature type="transmembrane region" description="Helical" evidence="1">
    <location>
        <begin position="321"/>
        <end position="339"/>
    </location>
</feature>